<accession>A0A9E7K757</accession>
<dbReference type="EMBL" id="CP097507">
    <property type="protein sequence ID" value="URE06981.1"/>
    <property type="molecule type" value="Genomic_DNA"/>
</dbReference>
<proteinExistence type="predicted"/>
<sequence>MRKNSFDGGDEKITAIRELMLVVMPTLSPIAHGGHIAIDQAIFLKLLLDLFSMYLHVHLFGYLWWLAELTNGFGTTHGLFHKT</sequence>
<dbReference type="Proteomes" id="UP001055439">
    <property type="component" value="Chromosome 5"/>
</dbReference>
<organism evidence="1 2">
    <name type="scientific">Musa troglodytarum</name>
    <name type="common">fe'i banana</name>
    <dbReference type="NCBI Taxonomy" id="320322"/>
    <lineage>
        <taxon>Eukaryota</taxon>
        <taxon>Viridiplantae</taxon>
        <taxon>Streptophyta</taxon>
        <taxon>Embryophyta</taxon>
        <taxon>Tracheophyta</taxon>
        <taxon>Spermatophyta</taxon>
        <taxon>Magnoliopsida</taxon>
        <taxon>Liliopsida</taxon>
        <taxon>Zingiberales</taxon>
        <taxon>Musaceae</taxon>
        <taxon>Musa</taxon>
    </lineage>
</organism>
<name>A0A9E7K757_9LILI</name>
<keyword evidence="2" id="KW-1185">Reference proteome</keyword>
<reference evidence="1" key="1">
    <citation type="submission" date="2022-05" db="EMBL/GenBank/DDBJ databases">
        <title>The Musa troglodytarum L. genome provides insights into the mechanism of non-climacteric behaviour and enrichment of carotenoids.</title>
        <authorList>
            <person name="Wang J."/>
        </authorList>
    </citation>
    <scope>NUCLEOTIDE SEQUENCE</scope>
    <source>
        <tissue evidence="1">Leaf</tissue>
    </source>
</reference>
<evidence type="ECO:0000313" key="1">
    <source>
        <dbReference type="EMBL" id="URE06981.1"/>
    </source>
</evidence>
<gene>
    <name evidence="1" type="ORF">MUK42_33197</name>
</gene>
<evidence type="ECO:0000313" key="2">
    <source>
        <dbReference type="Proteomes" id="UP001055439"/>
    </source>
</evidence>
<dbReference type="AlphaFoldDB" id="A0A9E7K757"/>
<protein>
    <submittedName>
        <fullName evidence="1">Uncharacterized protein</fullName>
    </submittedName>
</protein>